<evidence type="ECO:0000313" key="3">
    <source>
        <dbReference type="Proteomes" id="UP001152622"/>
    </source>
</evidence>
<evidence type="ECO:0000256" key="1">
    <source>
        <dbReference type="SAM" id="MobiDB-lite"/>
    </source>
</evidence>
<comment type="caution">
    <text evidence="2">The sequence shown here is derived from an EMBL/GenBank/DDBJ whole genome shotgun (WGS) entry which is preliminary data.</text>
</comment>
<feature type="region of interest" description="Disordered" evidence="1">
    <location>
        <begin position="72"/>
        <end position="104"/>
    </location>
</feature>
<proteinExistence type="predicted"/>
<accession>A0A9Q1EQ96</accession>
<evidence type="ECO:0000313" key="2">
    <source>
        <dbReference type="EMBL" id="KAJ8342934.1"/>
    </source>
</evidence>
<reference evidence="2" key="1">
    <citation type="journal article" date="2023" name="Science">
        <title>Genome structures resolve the early diversification of teleost fishes.</title>
        <authorList>
            <person name="Parey E."/>
            <person name="Louis A."/>
            <person name="Montfort J."/>
            <person name="Bouchez O."/>
            <person name="Roques C."/>
            <person name="Iampietro C."/>
            <person name="Lluch J."/>
            <person name="Castinel A."/>
            <person name="Donnadieu C."/>
            <person name="Desvignes T."/>
            <person name="Floi Bucao C."/>
            <person name="Jouanno E."/>
            <person name="Wen M."/>
            <person name="Mejri S."/>
            <person name="Dirks R."/>
            <person name="Jansen H."/>
            <person name="Henkel C."/>
            <person name="Chen W.J."/>
            <person name="Zahm M."/>
            <person name="Cabau C."/>
            <person name="Klopp C."/>
            <person name="Thompson A.W."/>
            <person name="Robinson-Rechavi M."/>
            <person name="Braasch I."/>
            <person name="Lecointre G."/>
            <person name="Bobe J."/>
            <person name="Postlethwait J.H."/>
            <person name="Berthelot C."/>
            <person name="Roest Crollius H."/>
            <person name="Guiguen Y."/>
        </authorList>
    </citation>
    <scope>NUCLEOTIDE SEQUENCE</scope>
    <source>
        <strain evidence="2">WJC10195</strain>
    </source>
</reference>
<name>A0A9Q1EQ96_SYNKA</name>
<dbReference type="EMBL" id="JAINUF010000014">
    <property type="protein sequence ID" value="KAJ8342934.1"/>
    <property type="molecule type" value="Genomic_DNA"/>
</dbReference>
<sequence>MRKAMQMRESRVTKWQFVSTELPPVLVATETFGILSQDLIPMPPRQADNNPRYPIYFSTWPAPMRLQQVQLRGAGQGRPPPRVPGREMNQPQLTDRHAARVDST</sequence>
<keyword evidence="3" id="KW-1185">Reference proteome</keyword>
<dbReference type="AlphaFoldDB" id="A0A9Q1EQ96"/>
<gene>
    <name evidence="2" type="ORF">SKAU_G00328620</name>
</gene>
<protein>
    <submittedName>
        <fullName evidence="2">Uncharacterized protein</fullName>
    </submittedName>
</protein>
<organism evidence="2 3">
    <name type="scientific">Synaphobranchus kaupii</name>
    <name type="common">Kaup's arrowtooth eel</name>
    <dbReference type="NCBI Taxonomy" id="118154"/>
    <lineage>
        <taxon>Eukaryota</taxon>
        <taxon>Metazoa</taxon>
        <taxon>Chordata</taxon>
        <taxon>Craniata</taxon>
        <taxon>Vertebrata</taxon>
        <taxon>Euteleostomi</taxon>
        <taxon>Actinopterygii</taxon>
        <taxon>Neopterygii</taxon>
        <taxon>Teleostei</taxon>
        <taxon>Anguilliformes</taxon>
        <taxon>Synaphobranchidae</taxon>
        <taxon>Synaphobranchus</taxon>
    </lineage>
</organism>
<dbReference type="Proteomes" id="UP001152622">
    <property type="component" value="Chromosome 14"/>
</dbReference>
<feature type="compositionally biased region" description="Basic and acidic residues" evidence="1">
    <location>
        <begin position="94"/>
        <end position="104"/>
    </location>
</feature>